<feature type="compositionally biased region" description="Acidic residues" evidence="1">
    <location>
        <begin position="498"/>
        <end position="513"/>
    </location>
</feature>
<feature type="compositionally biased region" description="Low complexity" evidence="1">
    <location>
        <begin position="289"/>
        <end position="298"/>
    </location>
</feature>
<feature type="compositionally biased region" description="Basic and acidic residues" evidence="1">
    <location>
        <begin position="356"/>
        <end position="365"/>
    </location>
</feature>
<dbReference type="Proteomes" id="UP000799118">
    <property type="component" value="Unassembled WGS sequence"/>
</dbReference>
<name>A0A6A4I5Z3_9AGAR</name>
<organism evidence="2 3">
    <name type="scientific">Gymnopus androsaceus JB14</name>
    <dbReference type="NCBI Taxonomy" id="1447944"/>
    <lineage>
        <taxon>Eukaryota</taxon>
        <taxon>Fungi</taxon>
        <taxon>Dikarya</taxon>
        <taxon>Basidiomycota</taxon>
        <taxon>Agaricomycotina</taxon>
        <taxon>Agaricomycetes</taxon>
        <taxon>Agaricomycetidae</taxon>
        <taxon>Agaricales</taxon>
        <taxon>Marasmiineae</taxon>
        <taxon>Omphalotaceae</taxon>
        <taxon>Gymnopus</taxon>
    </lineage>
</organism>
<sequence>MPVGSNGKSPSYISSHSADVILSDIRPIKLKIEGLTCINVFLDEFLYGILSAARSLTTDKLRAGLLSVLPTALGKEALLEAEVELRAYWDRTKPSKNGAVDDDAATFNLQWAFELLRLKCEAYSTLNESDGDKSAETRLHERFASAGQPPKPSLVAPAALYLTAILEAIHVLSNVGRVASRDSSRTYASVQDVFVALCEDETIYNLFKSMDVYEQIEQLSQAPKPRRSKSFSRNDKNISRTSSTNHDHSSGKDSPPGNNRLSSDGMPSGSNRSSFDRAKSMKKLINGRSSSSNDSVSNGHKRSESALSDETKQNWAAYGSFDVEEQASLQEFDDLMKSDATMKVSLTPDRLKTMEVYKQEKERGGRTKPAPLHTANLESESSTPSVPPRAASRRPSAPNVESIVEDEEELVTTKPTHPRVRQTSVVSPPPKSLPPANTRARSQSAAAQRKPPKTILSDTSSPPAPMMQTREFRAPQGFDGPGFPQKTRKIQRARESLDLDDVMGGSDDEDMDDTQVVSPSKSFTSVTPSQSSKVSARTRELMDFLNEGPPPTSSNSAPSRLPANGPPVSKAGRELMEFLAQGPPDYGPPPSAMDNGSVKSKGSGRLQRMISKLKLTDDKGSRNGQQSLEDFRKTPTTPSYSRPPLAMKASNGSLSALGNRPVPPRPPQPQMISPPSSPIRETVDLPPVTSPAPRSRQPSAAQSVNRKATAWDQDTPISSIPASAQPAPAVVQKVVQQPVSIRSLPSRPPENVRKEYDLEDTKPLAPLPKASPVSSTPAEKPSIRVETKKSTARASPSSIQTAQSDRKALTPEAPSPAAIPPASSPVANGISIVDAQDMKRLLLKATTPEECRLITDMFLAKAGIPVEPANYDVPYPSPSPSDATEKNRPSSGDIALEIALVELFLGSEPSHEPAPRKKRYTTKKVRVDTQAANNHQKSPISATNGNAVHAPPPIAVSEVALKA</sequence>
<evidence type="ECO:0000256" key="1">
    <source>
        <dbReference type="SAM" id="MobiDB-lite"/>
    </source>
</evidence>
<dbReference type="GO" id="GO:0046982">
    <property type="term" value="F:protein heterodimerization activity"/>
    <property type="evidence" value="ECO:0007669"/>
    <property type="project" value="InterPro"/>
</dbReference>
<dbReference type="EMBL" id="ML769413">
    <property type="protein sequence ID" value="KAE9404838.1"/>
    <property type="molecule type" value="Genomic_DNA"/>
</dbReference>
<feature type="region of interest" description="Disordered" evidence="1">
    <location>
        <begin position="218"/>
        <end position="310"/>
    </location>
</feature>
<feature type="compositionally biased region" description="Pro residues" evidence="1">
    <location>
        <begin position="813"/>
        <end position="823"/>
    </location>
</feature>
<feature type="compositionally biased region" description="Polar residues" evidence="1">
    <location>
        <begin position="792"/>
        <end position="803"/>
    </location>
</feature>
<feature type="compositionally biased region" description="Low complexity" evidence="1">
    <location>
        <begin position="381"/>
        <end position="398"/>
    </location>
</feature>
<feature type="compositionally biased region" description="Low complexity" evidence="1">
    <location>
        <begin position="439"/>
        <end position="449"/>
    </location>
</feature>
<feature type="compositionally biased region" description="Low complexity" evidence="1">
    <location>
        <begin position="716"/>
        <end position="741"/>
    </location>
</feature>
<feature type="compositionally biased region" description="Basic and acidic residues" evidence="1">
    <location>
        <begin position="301"/>
        <end position="310"/>
    </location>
</feature>
<feature type="compositionally biased region" description="Polar residues" evidence="1">
    <location>
        <begin position="930"/>
        <end position="946"/>
    </location>
</feature>
<protein>
    <submittedName>
        <fullName evidence="2">Uncharacterized protein</fullName>
    </submittedName>
</protein>
<proteinExistence type="predicted"/>
<reference evidence="2" key="1">
    <citation type="journal article" date="2019" name="Environ. Microbiol.">
        <title>Fungal ecological strategies reflected in gene transcription - a case study of two litter decomposers.</title>
        <authorList>
            <person name="Barbi F."/>
            <person name="Kohler A."/>
            <person name="Barry K."/>
            <person name="Baskaran P."/>
            <person name="Daum C."/>
            <person name="Fauchery L."/>
            <person name="Ihrmark K."/>
            <person name="Kuo A."/>
            <person name="LaButti K."/>
            <person name="Lipzen A."/>
            <person name="Morin E."/>
            <person name="Grigoriev I.V."/>
            <person name="Henrissat B."/>
            <person name="Lindahl B."/>
            <person name="Martin F."/>
        </authorList>
    </citation>
    <scope>NUCLEOTIDE SEQUENCE</scope>
    <source>
        <strain evidence="2">JB14</strain>
    </source>
</reference>
<dbReference type="InterPro" id="IPR009072">
    <property type="entry name" value="Histone-fold"/>
</dbReference>
<feature type="compositionally biased region" description="Basic and acidic residues" evidence="1">
    <location>
        <begin position="750"/>
        <end position="762"/>
    </location>
</feature>
<feature type="compositionally biased region" description="Low complexity" evidence="1">
    <location>
        <begin position="670"/>
        <end position="680"/>
    </location>
</feature>
<feature type="compositionally biased region" description="Polar residues" evidence="1">
    <location>
        <begin position="515"/>
        <end position="535"/>
    </location>
</feature>
<evidence type="ECO:0000313" key="3">
    <source>
        <dbReference type="Proteomes" id="UP000799118"/>
    </source>
</evidence>
<dbReference type="AlphaFoldDB" id="A0A6A4I5Z3"/>
<feature type="region of interest" description="Disordered" evidence="1">
    <location>
        <begin position="871"/>
        <end position="891"/>
    </location>
</feature>
<feature type="region of interest" description="Disordered" evidence="1">
    <location>
        <begin position="930"/>
        <end position="952"/>
    </location>
</feature>
<accession>A0A6A4I5Z3</accession>
<keyword evidence="3" id="KW-1185">Reference proteome</keyword>
<evidence type="ECO:0000313" key="2">
    <source>
        <dbReference type="EMBL" id="KAE9404838.1"/>
    </source>
</evidence>
<dbReference type="OrthoDB" id="5382203at2759"/>
<dbReference type="Gene3D" id="1.10.20.10">
    <property type="entry name" value="Histone, subunit A"/>
    <property type="match status" value="1"/>
</dbReference>
<feature type="region of interest" description="Disordered" evidence="1">
    <location>
        <begin position="356"/>
        <end position="827"/>
    </location>
</feature>
<gene>
    <name evidence="2" type="ORF">BT96DRAFT_988929</name>
</gene>
<feature type="compositionally biased region" description="Polar residues" evidence="1">
    <location>
        <begin position="696"/>
        <end position="706"/>
    </location>
</feature>
<feature type="compositionally biased region" description="Polar residues" evidence="1">
    <location>
        <begin position="622"/>
        <end position="640"/>
    </location>
</feature>